<accession>A0A1H4Y6T9</accession>
<dbReference type="Gene3D" id="3.40.50.12080">
    <property type="match status" value="1"/>
</dbReference>
<dbReference type="STRING" id="402596.SAMN04489844_3732"/>
<dbReference type="AlphaFoldDB" id="A0A1H4Y6T9"/>
<proteinExistence type="predicted"/>
<dbReference type="Proteomes" id="UP000198742">
    <property type="component" value="Unassembled WGS sequence"/>
</dbReference>
<dbReference type="InterPro" id="IPR041307">
    <property type="entry name" value="WcbI"/>
</dbReference>
<evidence type="ECO:0000313" key="3">
    <source>
        <dbReference type="EMBL" id="SED12851.1"/>
    </source>
</evidence>
<gene>
    <name evidence="3" type="ORF">SAMN04489844_3732</name>
</gene>
<evidence type="ECO:0000256" key="1">
    <source>
        <dbReference type="SAM" id="MobiDB-lite"/>
    </source>
</evidence>
<reference evidence="4" key="1">
    <citation type="submission" date="2016-10" db="EMBL/GenBank/DDBJ databases">
        <authorList>
            <person name="Varghese N."/>
            <person name="Submissions S."/>
        </authorList>
    </citation>
    <scope>NUCLEOTIDE SEQUENCE [LARGE SCALE GENOMIC DNA]</scope>
    <source>
        <strain evidence="4">DSM 22017</strain>
    </source>
</reference>
<evidence type="ECO:0000313" key="4">
    <source>
        <dbReference type="Proteomes" id="UP000198742"/>
    </source>
</evidence>
<dbReference type="RefSeq" id="WP_139306624.1">
    <property type="nucleotide sequence ID" value="NZ_FNRT01000002.1"/>
</dbReference>
<dbReference type="OrthoDB" id="3283619at2"/>
<feature type="region of interest" description="Disordered" evidence="1">
    <location>
        <begin position="288"/>
        <end position="312"/>
    </location>
</feature>
<dbReference type="Pfam" id="PF18588">
    <property type="entry name" value="WcbI"/>
    <property type="match status" value="1"/>
</dbReference>
<evidence type="ECO:0000259" key="2">
    <source>
        <dbReference type="Pfam" id="PF18588"/>
    </source>
</evidence>
<keyword evidence="4" id="KW-1185">Reference proteome</keyword>
<organism evidence="3 4">
    <name type="scientific">Nocardioides exalbidus</name>
    <dbReference type="NCBI Taxonomy" id="402596"/>
    <lineage>
        <taxon>Bacteria</taxon>
        <taxon>Bacillati</taxon>
        <taxon>Actinomycetota</taxon>
        <taxon>Actinomycetes</taxon>
        <taxon>Propionibacteriales</taxon>
        <taxon>Nocardioidaceae</taxon>
        <taxon>Nocardioides</taxon>
    </lineage>
</organism>
<dbReference type="EMBL" id="FNRT01000002">
    <property type="protein sequence ID" value="SED12851.1"/>
    <property type="molecule type" value="Genomic_DNA"/>
</dbReference>
<sequence length="312" mass="33244">MSDDRPLLVIVGNCQAESLRLLLDAGDVRTLRLPALHEMTSADVVALHGLLSRADLLVAQPTSDDYRGLPLGTSQLRAVLPPSARVALVPSLRYAGLHPFHLLVHPPDLDRPDPPVVPYHDIRTVLAADDLRAGRTARAPLGLTSAAVHAVAAASVGELSRRERAHGTVVVSDLLTRPTADTMRTINHPGNALLEPVAARLRAALGLDACAPAVERPLLTSIHAPLHPEVVAAHGLDVPPTADWTVEWRRIAPGTVEAAHLAWYRARPEMLDAALARIGPLRELLTADRAADRTAPRRPGVSPAARPAGADE</sequence>
<feature type="domain" description="Polysaccharide biosynthesis enzyme WcbI" evidence="2">
    <location>
        <begin position="8"/>
        <end position="208"/>
    </location>
</feature>
<name>A0A1H4Y6T9_9ACTN</name>
<protein>
    <recommendedName>
        <fullName evidence="2">Polysaccharide biosynthesis enzyme WcbI domain-containing protein</fullName>
    </recommendedName>
</protein>